<dbReference type="EMBL" id="BLLK01000047">
    <property type="protein sequence ID" value="GFH54220.1"/>
    <property type="molecule type" value="Genomic_DNA"/>
</dbReference>
<dbReference type="CDD" id="cd06859">
    <property type="entry name" value="PX_SNX1_2_like"/>
    <property type="match status" value="1"/>
</dbReference>
<dbReference type="InterPro" id="IPR001683">
    <property type="entry name" value="PX_dom"/>
</dbReference>
<dbReference type="Pfam" id="PF00787">
    <property type="entry name" value="PX"/>
    <property type="match status" value="1"/>
</dbReference>
<dbReference type="GO" id="GO:0035091">
    <property type="term" value="F:phosphatidylinositol binding"/>
    <property type="evidence" value="ECO:0007669"/>
    <property type="project" value="InterPro"/>
</dbReference>
<sequence length="158" mass="17961">MNPAHEQPEDAAQFITVSDPVQHSEGMNKYTSYRVDVRPPPPSQNITEDVFQNSNASAVLRRYSDFLWLYNRLHKERAGAVVPPLPEKQAVSRFSTSFIEERRQALERFLRRVAVHPELYDAKCLDIFLRADDITFQTAKNAKSVPGADNGYVSQHGS</sequence>
<dbReference type="SUPFAM" id="SSF64268">
    <property type="entry name" value="PX domain"/>
    <property type="match status" value="1"/>
</dbReference>
<feature type="domain" description="PX" evidence="1">
    <location>
        <begin position="11"/>
        <end position="136"/>
    </location>
</feature>
<dbReference type="AlphaFoldDB" id="A0AAD3D0B8"/>
<protein>
    <recommendedName>
        <fullName evidence="1">PX domain-containing protein</fullName>
    </recommendedName>
</protein>
<dbReference type="PANTHER" id="PTHR10555">
    <property type="entry name" value="SORTING NEXIN"/>
    <property type="match status" value="1"/>
</dbReference>
<dbReference type="InterPro" id="IPR036871">
    <property type="entry name" value="PX_dom_sf"/>
</dbReference>
<evidence type="ECO:0000259" key="1">
    <source>
        <dbReference type="PROSITE" id="PS50195"/>
    </source>
</evidence>
<dbReference type="PROSITE" id="PS50195">
    <property type="entry name" value="PX"/>
    <property type="match status" value="1"/>
</dbReference>
<gene>
    <name evidence="2" type="ORF">CTEN210_10696</name>
</gene>
<evidence type="ECO:0000313" key="3">
    <source>
        <dbReference type="Proteomes" id="UP001054902"/>
    </source>
</evidence>
<dbReference type="SMART" id="SM00312">
    <property type="entry name" value="PX"/>
    <property type="match status" value="1"/>
</dbReference>
<accession>A0AAD3D0B8</accession>
<comment type="caution">
    <text evidence="2">The sequence shown here is derived from an EMBL/GenBank/DDBJ whole genome shotgun (WGS) entry which is preliminary data.</text>
</comment>
<dbReference type="GO" id="GO:0005768">
    <property type="term" value="C:endosome"/>
    <property type="evidence" value="ECO:0007669"/>
    <property type="project" value="TreeGrafter"/>
</dbReference>
<organism evidence="2 3">
    <name type="scientific">Chaetoceros tenuissimus</name>
    <dbReference type="NCBI Taxonomy" id="426638"/>
    <lineage>
        <taxon>Eukaryota</taxon>
        <taxon>Sar</taxon>
        <taxon>Stramenopiles</taxon>
        <taxon>Ochrophyta</taxon>
        <taxon>Bacillariophyta</taxon>
        <taxon>Coscinodiscophyceae</taxon>
        <taxon>Chaetocerotophycidae</taxon>
        <taxon>Chaetocerotales</taxon>
        <taxon>Chaetocerotaceae</taxon>
        <taxon>Chaetoceros</taxon>
    </lineage>
</organism>
<name>A0AAD3D0B8_9STRA</name>
<dbReference type="Gene3D" id="3.30.1520.10">
    <property type="entry name" value="Phox-like domain"/>
    <property type="match status" value="1"/>
</dbReference>
<proteinExistence type="predicted"/>
<evidence type="ECO:0000313" key="2">
    <source>
        <dbReference type="EMBL" id="GFH54220.1"/>
    </source>
</evidence>
<reference evidence="2 3" key="1">
    <citation type="journal article" date="2021" name="Sci. Rep.">
        <title>The genome of the diatom Chaetoceros tenuissimus carries an ancient integrated fragment of an extant virus.</title>
        <authorList>
            <person name="Hongo Y."/>
            <person name="Kimura K."/>
            <person name="Takaki Y."/>
            <person name="Yoshida Y."/>
            <person name="Baba S."/>
            <person name="Kobayashi G."/>
            <person name="Nagasaki K."/>
            <person name="Hano T."/>
            <person name="Tomaru Y."/>
        </authorList>
    </citation>
    <scope>NUCLEOTIDE SEQUENCE [LARGE SCALE GENOMIC DNA]</scope>
    <source>
        <strain evidence="2 3">NIES-3715</strain>
    </source>
</reference>
<keyword evidence="3" id="KW-1185">Reference proteome</keyword>
<dbReference type="PANTHER" id="PTHR10555:SF170">
    <property type="entry name" value="FI18122P1"/>
    <property type="match status" value="1"/>
</dbReference>
<dbReference type="Proteomes" id="UP001054902">
    <property type="component" value="Unassembled WGS sequence"/>
</dbReference>